<proteinExistence type="predicted"/>
<organism evidence="2 3">
    <name type="scientific">Eubacterium segne</name>
    <dbReference type="NCBI Taxonomy" id="2763045"/>
    <lineage>
        <taxon>Bacteria</taxon>
        <taxon>Bacillati</taxon>
        <taxon>Bacillota</taxon>
        <taxon>Clostridia</taxon>
        <taxon>Eubacteriales</taxon>
        <taxon>Eubacteriaceae</taxon>
        <taxon>Eubacterium</taxon>
    </lineage>
</organism>
<dbReference type="EMBL" id="JACOOZ010000004">
    <property type="protein sequence ID" value="MBC5667842.1"/>
    <property type="molecule type" value="Genomic_DNA"/>
</dbReference>
<evidence type="ECO:0000259" key="1">
    <source>
        <dbReference type="Pfam" id="PF09851"/>
    </source>
</evidence>
<dbReference type="Pfam" id="PF09851">
    <property type="entry name" value="SHOCT"/>
    <property type="match status" value="1"/>
</dbReference>
<protein>
    <submittedName>
        <fullName evidence="2">SHOCT domain-containing protein</fullName>
    </submittedName>
</protein>
<accession>A0ABR7F3T9</accession>
<feature type="domain" description="SHOCT" evidence="1">
    <location>
        <begin position="207"/>
        <end position="233"/>
    </location>
</feature>
<name>A0ABR7F3T9_9FIRM</name>
<keyword evidence="3" id="KW-1185">Reference proteome</keyword>
<dbReference type="InterPro" id="IPR018649">
    <property type="entry name" value="SHOCT"/>
</dbReference>
<reference evidence="2 3" key="1">
    <citation type="submission" date="2020-08" db="EMBL/GenBank/DDBJ databases">
        <title>Genome public.</title>
        <authorList>
            <person name="Liu C."/>
            <person name="Sun Q."/>
        </authorList>
    </citation>
    <scope>NUCLEOTIDE SEQUENCE [LARGE SCALE GENOMIC DNA]</scope>
    <source>
        <strain evidence="2 3">BX4</strain>
    </source>
</reference>
<evidence type="ECO:0000313" key="2">
    <source>
        <dbReference type="EMBL" id="MBC5667842.1"/>
    </source>
</evidence>
<sequence>MGLFGNDKIDGMFEKAKETLKDTTDKTKKAFAESSEQMKQHNAESKNMKAPVEGAIIRYGVTYNGGLAKYPKAQSGEIGLNVLEDCFYLKPTMTTVEWFEEMAIPYEKIKKLEIVERKISNAEWLLSSSRSDMKAMEQKNNIEISYIDSDNKNQLIRLEMLTGVSIYGQAGKCVEFMDVLRQNDIPDKFIKETTQNTTEAQVDVLGQIEKLSELKEKGILSDEEFNSKKKELLKKL</sequence>
<dbReference type="RefSeq" id="WP_118589810.1">
    <property type="nucleotide sequence ID" value="NZ_JACOOZ010000004.1"/>
</dbReference>
<gene>
    <name evidence="2" type="ORF">H8S00_07605</name>
</gene>
<evidence type="ECO:0000313" key="3">
    <source>
        <dbReference type="Proteomes" id="UP000597877"/>
    </source>
</evidence>
<comment type="caution">
    <text evidence="2">The sequence shown here is derived from an EMBL/GenBank/DDBJ whole genome shotgun (WGS) entry which is preliminary data.</text>
</comment>
<dbReference type="Proteomes" id="UP000597877">
    <property type="component" value="Unassembled WGS sequence"/>
</dbReference>